<evidence type="ECO:0008006" key="4">
    <source>
        <dbReference type="Google" id="ProtNLM"/>
    </source>
</evidence>
<evidence type="ECO:0000313" key="2">
    <source>
        <dbReference type="EMBL" id="RYO75639.1"/>
    </source>
</evidence>
<sequence length="510" mass="54747">MQDILPFVQVSCLGPSASFYSAITHPLGLKFLQASSSSIVFGTTSPALEPVFELRLVGSGESLRRSRLVLSAPSLSAVADFHAAALRSEPKSRISGEGEPSDQTRIQDLDGNIMEVVYVNPPGYPSKYGGATVRRTQSTQEEASRILDWNFDVATAAPTVVGSAAGVPAPTAVSRRQAPGYDAEPRMLRRSVTDSTIVGSQAQTTKGMSSGTMFGTVLGAVAGAAVGGSLAYSLIQKGRDRASQQDDITCRYVEVERAVEKVRHPEDYAAVSKKYPPPSLMARYSQVGGPTARALEDVDDRASRYTTSSRVRGRSEAGSNRRPLMIDEAEYRSSAGSKHTATPRLLPEANRKNNSPPKYGVPSPEQHREGDRRSSAGSRYVTSKPPTEADYRSRAGSRYTAAALPRRATDDDYRSHRSSDAQTYVASRAPSKAGSRYAPSAIKAPSCVSARELPDVPQDKWDDDTASLAPEDSISNVGVREEPPPPPPPPPTGKPRMYYFSTGPGVVLPR</sequence>
<feature type="compositionally biased region" description="Basic and acidic residues" evidence="1">
    <location>
        <begin position="294"/>
        <end position="303"/>
    </location>
</feature>
<protein>
    <recommendedName>
        <fullName evidence="4">VOC domain-containing protein</fullName>
    </recommendedName>
</protein>
<feature type="compositionally biased region" description="Basic and acidic residues" evidence="1">
    <location>
        <begin position="407"/>
        <end position="419"/>
    </location>
</feature>
<dbReference type="PANTHER" id="PTHR35006">
    <property type="entry name" value="GLYOXALASE FAMILY PROTEIN (AFU_ORTHOLOGUE AFUA_5G14830)"/>
    <property type="match status" value="1"/>
</dbReference>
<proteinExistence type="predicted"/>
<organism evidence="2 3">
    <name type="scientific">Monosporascus ibericus</name>
    <dbReference type="NCBI Taxonomy" id="155417"/>
    <lineage>
        <taxon>Eukaryota</taxon>
        <taxon>Fungi</taxon>
        <taxon>Dikarya</taxon>
        <taxon>Ascomycota</taxon>
        <taxon>Pezizomycotina</taxon>
        <taxon>Sordariomycetes</taxon>
        <taxon>Xylariomycetidae</taxon>
        <taxon>Xylariales</taxon>
        <taxon>Xylariales incertae sedis</taxon>
        <taxon>Monosporascus</taxon>
    </lineage>
</organism>
<dbReference type="EMBL" id="QJNU01001560">
    <property type="protein sequence ID" value="RYO75639.1"/>
    <property type="molecule type" value="Genomic_DNA"/>
</dbReference>
<evidence type="ECO:0000313" key="3">
    <source>
        <dbReference type="Proteomes" id="UP000293360"/>
    </source>
</evidence>
<name>A0A4Q4SVK1_9PEZI</name>
<dbReference type="InterPro" id="IPR029068">
    <property type="entry name" value="Glyas_Bleomycin-R_OHBP_Dase"/>
</dbReference>
<feature type="compositionally biased region" description="Pro residues" evidence="1">
    <location>
        <begin position="484"/>
        <end position="493"/>
    </location>
</feature>
<dbReference type="AlphaFoldDB" id="A0A4Q4SVK1"/>
<keyword evidence="3" id="KW-1185">Reference proteome</keyword>
<reference evidence="2 3" key="1">
    <citation type="submission" date="2018-06" db="EMBL/GenBank/DDBJ databases">
        <title>Complete Genomes of Monosporascus.</title>
        <authorList>
            <person name="Robinson A.J."/>
            <person name="Natvig D.O."/>
        </authorList>
    </citation>
    <scope>NUCLEOTIDE SEQUENCE [LARGE SCALE GENOMIC DNA]</scope>
    <source>
        <strain evidence="2 3">CBS 110550</strain>
    </source>
</reference>
<dbReference type="PANTHER" id="PTHR35006:SF3">
    <property type="entry name" value="GLYOXALASE FAMILY PROTEIN (AFU_ORTHOLOGUE AFUA_3G06020)"/>
    <property type="match status" value="1"/>
</dbReference>
<dbReference type="STRING" id="155417.A0A4Q4SVK1"/>
<comment type="caution">
    <text evidence="2">The sequence shown here is derived from an EMBL/GenBank/DDBJ whole genome shotgun (WGS) entry which is preliminary data.</text>
</comment>
<feature type="compositionally biased region" description="Polar residues" evidence="1">
    <location>
        <begin position="375"/>
        <end position="385"/>
    </location>
</feature>
<feature type="compositionally biased region" description="Basic and acidic residues" evidence="1">
    <location>
        <begin position="365"/>
        <end position="374"/>
    </location>
</feature>
<dbReference type="Proteomes" id="UP000293360">
    <property type="component" value="Unassembled WGS sequence"/>
</dbReference>
<gene>
    <name evidence="2" type="ORF">DL764_010364</name>
</gene>
<dbReference type="Gene3D" id="3.10.180.10">
    <property type="entry name" value="2,3-Dihydroxybiphenyl 1,2-Dioxygenase, domain 1"/>
    <property type="match status" value="1"/>
</dbReference>
<feature type="region of interest" description="Disordered" evidence="1">
    <location>
        <begin position="284"/>
        <end position="510"/>
    </location>
</feature>
<accession>A0A4Q4SVK1</accession>
<evidence type="ECO:0000256" key="1">
    <source>
        <dbReference type="SAM" id="MobiDB-lite"/>
    </source>
</evidence>
<dbReference type="OrthoDB" id="10249419at2759"/>